<dbReference type="Pfam" id="PF00270">
    <property type="entry name" value="DEAD"/>
    <property type="match status" value="1"/>
</dbReference>
<dbReference type="GO" id="GO:0003677">
    <property type="term" value="F:DNA binding"/>
    <property type="evidence" value="ECO:0007669"/>
    <property type="project" value="UniProtKB-KW"/>
</dbReference>
<dbReference type="GO" id="GO:0005694">
    <property type="term" value="C:chromosome"/>
    <property type="evidence" value="ECO:0007669"/>
    <property type="project" value="TreeGrafter"/>
</dbReference>
<dbReference type="SMART" id="SM00490">
    <property type="entry name" value="HELICc"/>
    <property type="match status" value="1"/>
</dbReference>
<dbReference type="GO" id="GO:0009378">
    <property type="term" value="F:four-way junction helicase activity"/>
    <property type="evidence" value="ECO:0007669"/>
    <property type="project" value="TreeGrafter"/>
</dbReference>
<keyword evidence="13" id="KW-1185">Reference proteome</keyword>
<dbReference type="PANTHER" id="PTHR13710:SF153">
    <property type="entry name" value="RECQ-LIKE DNA HELICASE BLM"/>
    <property type="match status" value="1"/>
</dbReference>
<keyword evidence="5" id="KW-0413">Isomerase</keyword>
<dbReference type="InterPro" id="IPR001650">
    <property type="entry name" value="Helicase_C-like"/>
</dbReference>
<evidence type="ECO:0000256" key="8">
    <source>
        <dbReference type="ARBA" id="ARBA00034808"/>
    </source>
</evidence>
<dbReference type="GO" id="GO:0043138">
    <property type="term" value="F:3'-5' DNA helicase activity"/>
    <property type="evidence" value="ECO:0007669"/>
    <property type="project" value="UniProtKB-EC"/>
</dbReference>
<dbReference type="AlphaFoldDB" id="A0AA89BLV2"/>
<evidence type="ECO:0000256" key="6">
    <source>
        <dbReference type="ARBA" id="ARBA00023242"/>
    </source>
</evidence>
<dbReference type="GO" id="GO:0005634">
    <property type="term" value="C:nucleus"/>
    <property type="evidence" value="ECO:0007669"/>
    <property type="project" value="TreeGrafter"/>
</dbReference>
<proteinExistence type="inferred from homology"/>
<dbReference type="Proteomes" id="UP001186944">
    <property type="component" value="Unassembled WGS sequence"/>
</dbReference>
<evidence type="ECO:0000256" key="5">
    <source>
        <dbReference type="ARBA" id="ARBA00023235"/>
    </source>
</evidence>
<feature type="domain" description="Helicase ATP-binding" evidence="10">
    <location>
        <begin position="24"/>
        <end position="196"/>
    </location>
</feature>
<dbReference type="GO" id="GO:0005524">
    <property type="term" value="F:ATP binding"/>
    <property type="evidence" value="ECO:0007669"/>
    <property type="project" value="UniProtKB-KW"/>
</dbReference>
<keyword evidence="4" id="KW-0238">DNA-binding</keyword>
<keyword evidence="3" id="KW-0067">ATP-binding</keyword>
<dbReference type="EC" id="5.6.2.4" evidence="8"/>
<dbReference type="PROSITE" id="PS51192">
    <property type="entry name" value="HELICASE_ATP_BIND_1"/>
    <property type="match status" value="1"/>
</dbReference>
<dbReference type="PROSITE" id="PS51194">
    <property type="entry name" value="HELICASE_CTER"/>
    <property type="match status" value="1"/>
</dbReference>
<organism evidence="12 13">
    <name type="scientific">Pinctada imbricata</name>
    <name type="common">Atlantic pearl-oyster</name>
    <name type="synonym">Pinctada martensii</name>
    <dbReference type="NCBI Taxonomy" id="66713"/>
    <lineage>
        <taxon>Eukaryota</taxon>
        <taxon>Metazoa</taxon>
        <taxon>Spiralia</taxon>
        <taxon>Lophotrochozoa</taxon>
        <taxon>Mollusca</taxon>
        <taxon>Bivalvia</taxon>
        <taxon>Autobranchia</taxon>
        <taxon>Pteriomorphia</taxon>
        <taxon>Pterioida</taxon>
        <taxon>Pterioidea</taxon>
        <taxon>Pteriidae</taxon>
        <taxon>Pinctada</taxon>
    </lineage>
</organism>
<feature type="domain" description="Helicase C-terminal" evidence="11">
    <location>
        <begin position="220"/>
        <end position="385"/>
    </location>
</feature>
<keyword evidence="6" id="KW-0539">Nucleus</keyword>
<protein>
    <recommendedName>
        <fullName evidence="8">DNA 3'-5' helicase</fullName>
        <ecNumber evidence="8">5.6.2.4</ecNumber>
    </recommendedName>
    <alternativeName>
        <fullName evidence="9">DNA 3'-5' helicase BLM</fullName>
    </alternativeName>
</protein>
<evidence type="ECO:0000259" key="10">
    <source>
        <dbReference type="PROSITE" id="PS51192"/>
    </source>
</evidence>
<dbReference type="InterPro" id="IPR014001">
    <property type="entry name" value="Helicase_ATP-bd"/>
</dbReference>
<comment type="similarity">
    <text evidence="1">Belongs to the helicase family. RecQ subfamily.</text>
</comment>
<dbReference type="InterPro" id="IPR011545">
    <property type="entry name" value="DEAD/DEAH_box_helicase_dom"/>
</dbReference>
<dbReference type="SMART" id="SM00487">
    <property type="entry name" value="DEXDc"/>
    <property type="match status" value="1"/>
</dbReference>
<keyword evidence="2" id="KW-0547">Nucleotide-binding</keyword>
<evidence type="ECO:0000313" key="12">
    <source>
        <dbReference type="EMBL" id="KAK3084080.1"/>
    </source>
</evidence>
<evidence type="ECO:0000313" key="13">
    <source>
        <dbReference type="Proteomes" id="UP001186944"/>
    </source>
</evidence>
<dbReference type="GO" id="GO:0000724">
    <property type="term" value="P:double-strand break repair via homologous recombination"/>
    <property type="evidence" value="ECO:0007669"/>
    <property type="project" value="TreeGrafter"/>
</dbReference>
<comment type="caution">
    <text evidence="12">The sequence shown here is derived from an EMBL/GenBank/DDBJ whole genome shotgun (WGS) entry which is preliminary data.</text>
</comment>
<dbReference type="Pfam" id="PF00271">
    <property type="entry name" value="Helicase_C"/>
    <property type="match status" value="1"/>
</dbReference>
<dbReference type="PANTHER" id="PTHR13710">
    <property type="entry name" value="DNA HELICASE RECQ FAMILY MEMBER"/>
    <property type="match status" value="1"/>
</dbReference>
<reference evidence="12" key="1">
    <citation type="submission" date="2019-08" db="EMBL/GenBank/DDBJ databases">
        <title>The improved chromosome-level genome for the pearl oyster Pinctada fucata martensii using PacBio sequencing and Hi-C.</title>
        <authorList>
            <person name="Zheng Z."/>
        </authorList>
    </citation>
    <scope>NUCLEOTIDE SEQUENCE</scope>
    <source>
        <strain evidence="12">ZZ-2019</strain>
        <tissue evidence="12">Adductor muscle</tissue>
    </source>
</reference>
<evidence type="ECO:0000256" key="3">
    <source>
        <dbReference type="ARBA" id="ARBA00022840"/>
    </source>
</evidence>
<evidence type="ECO:0000256" key="4">
    <source>
        <dbReference type="ARBA" id="ARBA00023125"/>
    </source>
</evidence>
<gene>
    <name evidence="12" type="ORF">FSP39_007831</name>
</gene>
<dbReference type="EMBL" id="VSWD01000013">
    <property type="protein sequence ID" value="KAK3084080.1"/>
    <property type="molecule type" value="Genomic_DNA"/>
</dbReference>
<dbReference type="GO" id="GO:0005737">
    <property type="term" value="C:cytoplasm"/>
    <property type="evidence" value="ECO:0007669"/>
    <property type="project" value="TreeGrafter"/>
</dbReference>
<evidence type="ECO:0000259" key="11">
    <source>
        <dbReference type="PROSITE" id="PS51194"/>
    </source>
</evidence>
<accession>A0AA89BLV2</accession>
<comment type="catalytic activity">
    <reaction evidence="7">
        <text>Couples ATP hydrolysis with the unwinding of duplex DNA by translocating in the 3'-5' direction.</text>
        <dbReference type="EC" id="5.6.2.4"/>
    </reaction>
</comment>
<evidence type="ECO:0000256" key="7">
    <source>
        <dbReference type="ARBA" id="ARBA00034617"/>
    </source>
</evidence>
<evidence type="ECO:0000256" key="2">
    <source>
        <dbReference type="ARBA" id="ARBA00022741"/>
    </source>
</evidence>
<name>A0AA89BLV2_PINIB</name>
<evidence type="ECO:0000256" key="9">
    <source>
        <dbReference type="ARBA" id="ARBA00044542"/>
    </source>
</evidence>
<evidence type="ECO:0000256" key="1">
    <source>
        <dbReference type="ARBA" id="ARBA00005446"/>
    </source>
</evidence>
<sequence length="469" mass="53160">MRNFDEICQKYNIAGLSKNQEDAIQAVCEKRDVYVGTRTGSGKSLIYESMPVVLPGCPVVIIAPLVAIMKEQTERLNKFGFKATYIGRDGCEEEDILNGRFDFLFGSPESVVGEKKWTNILSDYGQRLKLIVVDEAHTVVQWGMESKTDEAFREMFSHIGELRSVRPDIPFLALTATSAPTKRRKIMKSLCFKTNAKVICESPDRSNIKISALCIPNNDNLEETFHWLINDLKEHQSHFPRHVVFCERISTVANIYSVFRKNFGDSSMYEMFHSKTPEDVKEKIRKDMSTAGNIRVLICTNSAGMGVNFHGLQNIVHYCIPREMDTLVQQMGRAGRDGSFSHELILYKDHKGHMKLVDRELLLMVKDSKCRRNVLCIAYVTEKTSVTPSHNCCDLCEKKCQCGGSDCPGTHRAFQDVTIDSDDDTALQRTVTDEDFEILNDVFQKDWIYSDANDSSSDTDSAYDIPLLC</sequence>
<dbReference type="InterPro" id="IPR027417">
    <property type="entry name" value="P-loop_NTPase"/>
</dbReference>
<dbReference type="SUPFAM" id="SSF52540">
    <property type="entry name" value="P-loop containing nucleoside triphosphate hydrolases"/>
    <property type="match status" value="1"/>
</dbReference>
<dbReference type="Gene3D" id="3.40.50.300">
    <property type="entry name" value="P-loop containing nucleotide triphosphate hydrolases"/>
    <property type="match status" value="2"/>
</dbReference>